<name>A0A385YUR6_9BACL</name>
<dbReference type="AlphaFoldDB" id="A0A385YUR6"/>
<dbReference type="Proteomes" id="UP000265725">
    <property type="component" value="Chromosome"/>
</dbReference>
<sequence length="62" mass="7393">MKKSVDHVKKLIENNLPKLESEIHEVQELITSYANVIENEKVKLNHLKEKRNQYISYLEESK</sequence>
<dbReference type="KEGG" id="paek:D3873_09150"/>
<gene>
    <name evidence="1" type="ORF">D3873_09150</name>
</gene>
<reference evidence="2" key="1">
    <citation type="submission" date="2018-09" db="EMBL/GenBank/DDBJ databases">
        <authorList>
            <person name="Zhu H."/>
        </authorList>
    </citation>
    <scope>NUCLEOTIDE SEQUENCE [LARGE SCALE GENOMIC DNA]</scope>
    <source>
        <strain evidence="2">K2R23-3</strain>
    </source>
</reference>
<evidence type="ECO:0000313" key="1">
    <source>
        <dbReference type="EMBL" id="AYC30030.1"/>
    </source>
</evidence>
<keyword evidence="2" id="KW-1185">Reference proteome</keyword>
<accession>A0A385YUR6</accession>
<dbReference type="RefSeq" id="WP_119883751.1">
    <property type="nucleotide sequence ID" value="NZ_CP032418.1"/>
</dbReference>
<organism evidence="1 2">
    <name type="scientific">Paenisporosarcina cavernae</name>
    <dbReference type="NCBI Taxonomy" id="2320858"/>
    <lineage>
        <taxon>Bacteria</taxon>
        <taxon>Bacillati</taxon>
        <taxon>Bacillota</taxon>
        <taxon>Bacilli</taxon>
        <taxon>Bacillales</taxon>
        <taxon>Caryophanaceae</taxon>
        <taxon>Paenisporosarcina</taxon>
    </lineage>
</organism>
<dbReference type="EMBL" id="CP032418">
    <property type="protein sequence ID" value="AYC30030.1"/>
    <property type="molecule type" value="Genomic_DNA"/>
</dbReference>
<protein>
    <submittedName>
        <fullName evidence="1">Uncharacterized protein</fullName>
    </submittedName>
</protein>
<evidence type="ECO:0000313" key="2">
    <source>
        <dbReference type="Proteomes" id="UP000265725"/>
    </source>
</evidence>
<proteinExistence type="predicted"/>